<dbReference type="Gene3D" id="2.30.30.60">
    <property type="match status" value="1"/>
</dbReference>
<dbReference type="InterPro" id="IPR023408">
    <property type="entry name" value="MscS_beta-dom_sf"/>
</dbReference>
<feature type="compositionally biased region" description="Low complexity" evidence="5">
    <location>
        <begin position="447"/>
        <end position="457"/>
    </location>
</feature>
<dbReference type="EMBL" id="PGTZ01000007">
    <property type="protein sequence ID" value="PJI93857.1"/>
    <property type="molecule type" value="Genomic_DNA"/>
</dbReference>
<dbReference type="Pfam" id="PF00924">
    <property type="entry name" value="MS_channel_2nd"/>
    <property type="match status" value="1"/>
</dbReference>
<feature type="compositionally biased region" description="Low complexity" evidence="5">
    <location>
        <begin position="382"/>
        <end position="408"/>
    </location>
</feature>
<feature type="domain" description="Mechanosensitive ion channel MscS" evidence="7">
    <location>
        <begin position="210"/>
        <end position="276"/>
    </location>
</feature>
<dbReference type="InterPro" id="IPR010920">
    <property type="entry name" value="LSM_dom_sf"/>
</dbReference>
<feature type="region of interest" description="Disordered" evidence="5">
    <location>
        <begin position="375"/>
        <end position="549"/>
    </location>
</feature>
<dbReference type="GO" id="GO:0055085">
    <property type="term" value="P:transmembrane transport"/>
    <property type="evidence" value="ECO:0007669"/>
    <property type="project" value="InterPro"/>
</dbReference>
<feature type="compositionally biased region" description="Basic and acidic residues" evidence="5">
    <location>
        <begin position="485"/>
        <end position="494"/>
    </location>
</feature>
<dbReference type="SUPFAM" id="SSF50182">
    <property type="entry name" value="Sm-like ribonucleoproteins"/>
    <property type="match status" value="1"/>
</dbReference>
<evidence type="ECO:0000256" key="3">
    <source>
        <dbReference type="ARBA" id="ARBA00022989"/>
    </source>
</evidence>
<feature type="transmembrane region" description="Helical" evidence="6">
    <location>
        <begin position="161"/>
        <end position="182"/>
    </location>
</feature>
<feature type="transmembrane region" description="Helical" evidence="6">
    <location>
        <begin position="38"/>
        <end position="63"/>
    </location>
</feature>
<keyword evidence="3 6" id="KW-1133">Transmembrane helix</keyword>
<keyword evidence="9" id="KW-1185">Reference proteome</keyword>
<evidence type="ECO:0000259" key="7">
    <source>
        <dbReference type="Pfam" id="PF00924"/>
    </source>
</evidence>
<dbReference type="InterPro" id="IPR006685">
    <property type="entry name" value="MscS_channel_2nd"/>
</dbReference>
<organism evidence="8 9">
    <name type="scientific">Luteimicrobium subarcticum</name>
    <dbReference type="NCBI Taxonomy" id="620910"/>
    <lineage>
        <taxon>Bacteria</taxon>
        <taxon>Bacillati</taxon>
        <taxon>Actinomycetota</taxon>
        <taxon>Actinomycetes</taxon>
        <taxon>Micrococcales</taxon>
        <taxon>Luteimicrobium</taxon>
    </lineage>
</organism>
<dbReference type="Gene3D" id="1.10.287.1260">
    <property type="match status" value="1"/>
</dbReference>
<dbReference type="Proteomes" id="UP000231586">
    <property type="component" value="Unassembled WGS sequence"/>
</dbReference>
<feature type="compositionally biased region" description="Basic and acidic residues" evidence="5">
    <location>
        <begin position="520"/>
        <end position="549"/>
    </location>
</feature>
<comment type="subcellular location">
    <subcellularLocation>
        <location evidence="1">Membrane</location>
    </subcellularLocation>
</comment>
<gene>
    <name evidence="8" type="ORF">CLV34_1337</name>
</gene>
<dbReference type="PANTHER" id="PTHR30566:SF25">
    <property type="entry name" value="INNER MEMBRANE PROTEIN"/>
    <property type="match status" value="1"/>
</dbReference>
<dbReference type="PANTHER" id="PTHR30566">
    <property type="entry name" value="YNAI-RELATED MECHANOSENSITIVE ION CHANNEL"/>
    <property type="match status" value="1"/>
</dbReference>
<feature type="transmembrane region" description="Helical" evidence="6">
    <location>
        <begin position="84"/>
        <end position="101"/>
    </location>
</feature>
<feature type="transmembrane region" description="Helical" evidence="6">
    <location>
        <begin position="113"/>
        <end position="134"/>
    </location>
</feature>
<evidence type="ECO:0000256" key="5">
    <source>
        <dbReference type="SAM" id="MobiDB-lite"/>
    </source>
</evidence>
<dbReference type="AlphaFoldDB" id="A0A2M8WSD6"/>
<reference evidence="8 9" key="1">
    <citation type="submission" date="2017-11" db="EMBL/GenBank/DDBJ databases">
        <title>Genomic Encyclopedia of Archaeal and Bacterial Type Strains, Phase II (KMG-II): From Individual Species to Whole Genera.</title>
        <authorList>
            <person name="Goeker M."/>
        </authorList>
    </citation>
    <scope>NUCLEOTIDE SEQUENCE [LARGE SCALE GENOMIC DNA]</scope>
    <source>
        <strain evidence="8 9">DSM 22413</strain>
    </source>
</reference>
<dbReference type="GO" id="GO:0016020">
    <property type="term" value="C:membrane"/>
    <property type="evidence" value="ECO:0007669"/>
    <property type="project" value="UniProtKB-SubCell"/>
</dbReference>
<evidence type="ECO:0000256" key="2">
    <source>
        <dbReference type="ARBA" id="ARBA00022692"/>
    </source>
</evidence>
<evidence type="ECO:0000256" key="4">
    <source>
        <dbReference type="ARBA" id="ARBA00023136"/>
    </source>
</evidence>
<proteinExistence type="predicted"/>
<protein>
    <submittedName>
        <fullName evidence="8">Small-conductance mechanosensitive channel</fullName>
    </submittedName>
</protein>
<evidence type="ECO:0000256" key="1">
    <source>
        <dbReference type="ARBA" id="ARBA00004370"/>
    </source>
</evidence>
<evidence type="ECO:0000313" key="9">
    <source>
        <dbReference type="Proteomes" id="UP000231586"/>
    </source>
</evidence>
<comment type="caution">
    <text evidence="8">The sequence shown here is derived from an EMBL/GenBank/DDBJ whole genome shotgun (WGS) entry which is preliminary data.</text>
</comment>
<name>A0A2M8WSD6_9MICO</name>
<keyword evidence="4 6" id="KW-0472">Membrane</keyword>
<evidence type="ECO:0000313" key="8">
    <source>
        <dbReference type="EMBL" id="PJI93857.1"/>
    </source>
</evidence>
<feature type="transmembrane region" description="Helical" evidence="6">
    <location>
        <begin position="188"/>
        <end position="207"/>
    </location>
</feature>
<keyword evidence="2 6" id="KW-0812">Transmembrane</keyword>
<accession>A0A2M8WSD6</accession>
<sequence length="549" mass="59257">MGPTVLTVALTRALSGGLAVAPPADAPVEPTTEKATDLLVTLVACAGAVVVAYLVGTLISVLVRRLGRRSALWRDVSRRLRRPDRVILMIVAVWIAVRATTDPDKAWRAPVEHLLLIGLIVALAWWVGALAFVLEDSALSRYQVDTTDNRHARRVRTQITVIRRLTVSVIVVCAIAGVLLTFSAARAAGASLLASAGLISIIAGLAAQTSLANVFAGMQIVFTDAIRVDDVVVLEQEWGRIEEITLTYVVVHLWDDRRLILPSTYFTTTPYQNWTRRASQLLGTVEMDLDFRAPLGDMRAELERLLAASELWDHRVGILQVTDAVGGFAHVRALVSAPDAPSLFDLRCYVREGLVDWLQRSAPYALPQTRLLGAQDDGGVRTPEQAAATSPAAVPASTTAESTAAQPELPEPRGHAPHVPVVPPDVTPVGPRRTKGPVRVPALQQPARRAAARSSADTARDTDETMLLTRVSDPSQSALFTGSPEARERSRHFEGPGQDVIDERERTAEQPAVEADDDRSDAAGDSVHDSAAHPPRDPADETGRANRPE</sequence>
<evidence type="ECO:0000256" key="6">
    <source>
        <dbReference type="SAM" id="Phobius"/>
    </source>
</evidence>